<protein>
    <submittedName>
        <fullName evidence="1">Uncharacterized protein</fullName>
    </submittedName>
</protein>
<keyword evidence="2" id="KW-1185">Reference proteome</keyword>
<reference evidence="1 2" key="1">
    <citation type="submission" date="2020-11" db="EMBL/GenBank/DDBJ databases">
        <title>Erythrobacter sediminis sp. nov., a marine bacterium from a tidal flat of Garorim Bay.</title>
        <authorList>
            <person name="Kim D."/>
            <person name="Yoo Y."/>
            <person name="Kim J.-J."/>
        </authorList>
    </citation>
    <scope>NUCLEOTIDE SEQUENCE [LARGE SCALE GENOMIC DNA]</scope>
    <source>
        <strain evidence="1 2">JGD-13</strain>
    </source>
</reference>
<dbReference type="RefSeq" id="WP_197920314.1">
    <property type="nucleotide sequence ID" value="NZ_CAWPTA010000006.1"/>
</dbReference>
<proteinExistence type="predicted"/>
<comment type="caution">
    <text evidence="1">The sequence shown here is derived from an EMBL/GenBank/DDBJ whole genome shotgun (WGS) entry which is preliminary data.</text>
</comment>
<evidence type="ECO:0000313" key="1">
    <source>
        <dbReference type="EMBL" id="MBH5321675.1"/>
    </source>
</evidence>
<name>A0ABS0N135_9SPHN</name>
<evidence type="ECO:0000313" key="2">
    <source>
        <dbReference type="Proteomes" id="UP000602442"/>
    </source>
</evidence>
<dbReference type="Proteomes" id="UP000602442">
    <property type="component" value="Unassembled WGS sequence"/>
</dbReference>
<gene>
    <name evidence="1" type="ORF">I5L03_03630</name>
</gene>
<organism evidence="1 2">
    <name type="scientific">Aurantiacibacter sediminis</name>
    <dbReference type="NCBI Taxonomy" id="2793064"/>
    <lineage>
        <taxon>Bacteria</taxon>
        <taxon>Pseudomonadati</taxon>
        <taxon>Pseudomonadota</taxon>
        <taxon>Alphaproteobacteria</taxon>
        <taxon>Sphingomonadales</taxon>
        <taxon>Erythrobacteraceae</taxon>
        <taxon>Aurantiacibacter</taxon>
    </lineage>
</organism>
<accession>A0ABS0N135</accession>
<dbReference type="EMBL" id="JAEANY010000001">
    <property type="protein sequence ID" value="MBH5321675.1"/>
    <property type="molecule type" value="Genomic_DNA"/>
</dbReference>
<sequence length="76" mass="8677">MNDNELLNQYRHSANNCRQMLKAVDRKLAAALDCLYKNDYDCCRTKLEELTTALPEAMEIIAHENDEQRDSGEATG</sequence>